<dbReference type="Gene3D" id="3.60.15.10">
    <property type="entry name" value="Ribonuclease Z/Hydroxyacylglutathione hydrolase-like"/>
    <property type="match status" value="1"/>
</dbReference>
<dbReference type="SMART" id="SM00849">
    <property type="entry name" value="Lactamase_B"/>
    <property type="match status" value="1"/>
</dbReference>
<dbReference type="RefSeq" id="WP_072364860.1">
    <property type="nucleotide sequence ID" value="NZ_CP139972.1"/>
</dbReference>
<organism evidence="3 4">
    <name type="scientific">Chitinophaga sancti</name>
    <dbReference type="NCBI Taxonomy" id="1004"/>
    <lineage>
        <taxon>Bacteria</taxon>
        <taxon>Pseudomonadati</taxon>
        <taxon>Bacteroidota</taxon>
        <taxon>Chitinophagia</taxon>
        <taxon>Chitinophagales</taxon>
        <taxon>Chitinophagaceae</taxon>
        <taxon>Chitinophaga</taxon>
    </lineage>
</organism>
<dbReference type="InterPro" id="IPR036866">
    <property type="entry name" value="RibonucZ/Hydroxyglut_hydro"/>
</dbReference>
<feature type="signal peptide" evidence="1">
    <location>
        <begin position="1"/>
        <end position="20"/>
    </location>
</feature>
<keyword evidence="4" id="KW-1185">Reference proteome</keyword>
<evidence type="ECO:0000259" key="2">
    <source>
        <dbReference type="SMART" id="SM00849"/>
    </source>
</evidence>
<name>A0ABZ0XE86_9BACT</name>
<dbReference type="InterPro" id="IPR001279">
    <property type="entry name" value="Metallo-B-lactamas"/>
</dbReference>
<protein>
    <submittedName>
        <fullName evidence="3">MBL fold metallo-hydrolase</fullName>
    </submittedName>
</protein>
<feature type="chain" id="PRO_5047550035" evidence="1">
    <location>
        <begin position="21"/>
        <end position="294"/>
    </location>
</feature>
<proteinExistence type="predicted"/>
<sequence>MKTKMLMLVLVVMSITNITAQQLPKANVVLAVNTRDIKIFTLVAPPEMFSNTTHVIELPNELIVVDGQFFAPYAQQVKALTDSLKKPITRFYISHDHPDHYLGFGDAFPDAPVYALRETKEKIEKEGKSTLEQRQKQFGTIIANSLNIPTHIQEPGEQTIEGVKFIFEKSLHNEDEVSLVIKVPAVNAYIAQDIVYNKTHLFISGDTGGWKKALKKIESEKHYSIILPGHGNPGNRSIIAEDLKYLDFVDKTLANTTTKDEYKAKLLAAYPQYGGIHLIDIYLAYYLKKDWINK</sequence>
<evidence type="ECO:0000256" key="1">
    <source>
        <dbReference type="SAM" id="SignalP"/>
    </source>
</evidence>
<keyword evidence="1" id="KW-0732">Signal</keyword>
<feature type="domain" description="Metallo-beta-lactamase" evidence="2">
    <location>
        <begin position="50"/>
        <end position="230"/>
    </location>
</feature>
<gene>
    <name evidence="3" type="ORF">SR876_28760</name>
</gene>
<dbReference type="EMBL" id="CP140154">
    <property type="protein sequence ID" value="WQG88926.1"/>
    <property type="molecule type" value="Genomic_DNA"/>
</dbReference>
<evidence type="ECO:0000313" key="3">
    <source>
        <dbReference type="EMBL" id="WQG88926.1"/>
    </source>
</evidence>
<dbReference type="SUPFAM" id="SSF56281">
    <property type="entry name" value="Metallo-hydrolase/oxidoreductase"/>
    <property type="match status" value="1"/>
</dbReference>
<dbReference type="Proteomes" id="UP001326715">
    <property type="component" value="Chromosome"/>
</dbReference>
<reference evidence="3 4" key="1">
    <citation type="submission" date="2023-11" db="EMBL/GenBank/DDBJ databases">
        <title>MicrobeMod: A computational toolkit for identifying prokaryotic methylation and restriction-modification with nanopore sequencing.</title>
        <authorList>
            <person name="Crits-Christoph A."/>
            <person name="Kang S.C."/>
            <person name="Lee H."/>
            <person name="Ostrov N."/>
        </authorList>
    </citation>
    <scope>NUCLEOTIDE SEQUENCE [LARGE SCALE GENOMIC DNA]</scope>
    <source>
        <strain evidence="3 4">ATCC 23090</strain>
    </source>
</reference>
<evidence type="ECO:0000313" key="4">
    <source>
        <dbReference type="Proteomes" id="UP001326715"/>
    </source>
</evidence>
<accession>A0ABZ0XE86</accession>
<dbReference type="Pfam" id="PF00753">
    <property type="entry name" value="Lactamase_B"/>
    <property type="match status" value="1"/>
</dbReference>